<gene>
    <name evidence="2" type="ORF">SCHPADRAFT_917886</name>
</gene>
<evidence type="ECO:0000256" key="1">
    <source>
        <dbReference type="SAM" id="MobiDB-lite"/>
    </source>
</evidence>
<feature type="region of interest" description="Disordered" evidence="1">
    <location>
        <begin position="167"/>
        <end position="187"/>
    </location>
</feature>
<dbReference type="Proteomes" id="UP000053477">
    <property type="component" value="Unassembled WGS sequence"/>
</dbReference>
<dbReference type="InParanoid" id="A0A0H2RIZ5"/>
<protein>
    <submittedName>
        <fullName evidence="2">Uncharacterized protein</fullName>
    </submittedName>
</protein>
<dbReference type="AlphaFoldDB" id="A0A0H2RIZ5"/>
<keyword evidence="3" id="KW-1185">Reference proteome</keyword>
<dbReference type="EMBL" id="KQ086428">
    <property type="protein sequence ID" value="KLO04806.1"/>
    <property type="molecule type" value="Genomic_DNA"/>
</dbReference>
<reference evidence="2 3" key="1">
    <citation type="submission" date="2015-04" db="EMBL/GenBank/DDBJ databases">
        <title>Complete genome sequence of Schizopora paradoxa KUC8140, a cosmopolitan wood degrader in East Asia.</title>
        <authorList>
            <consortium name="DOE Joint Genome Institute"/>
            <person name="Min B."/>
            <person name="Park H."/>
            <person name="Jang Y."/>
            <person name="Kim J.-J."/>
            <person name="Kim K.H."/>
            <person name="Pangilinan J."/>
            <person name="Lipzen A."/>
            <person name="Riley R."/>
            <person name="Grigoriev I.V."/>
            <person name="Spatafora J.W."/>
            <person name="Choi I.-G."/>
        </authorList>
    </citation>
    <scope>NUCLEOTIDE SEQUENCE [LARGE SCALE GENOMIC DNA]</scope>
    <source>
        <strain evidence="2 3">KUC8140</strain>
    </source>
</reference>
<accession>A0A0H2RIZ5</accession>
<proteinExistence type="predicted"/>
<evidence type="ECO:0000313" key="3">
    <source>
        <dbReference type="Proteomes" id="UP000053477"/>
    </source>
</evidence>
<dbReference type="STRING" id="27342.A0A0H2RIZ5"/>
<dbReference type="OrthoDB" id="444848at2759"/>
<name>A0A0H2RIZ5_9AGAM</name>
<sequence length="187" mass="21177">MAHGVEPLMPFDLSEATYMLPPPEFPMTTADLLARRGRQLEKRKEDLAAVHERVLAARYKSAADFEKRFAKTIKNKIYEPGALVMVRNSRIHMELNRKTKPKFLGPMVVLRRTKGGSYLLSDLNGAISKSRYAAFRLLPYFQRSNSSIPITRIVDLPDEDIDKAAEEIESLGAPDEVDVEDPDDDDE</sequence>
<feature type="compositionally biased region" description="Acidic residues" evidence="1">
    <location>
        <begin position="175"/>
        <end position="187"/>
    </location>
</feature>
<organism evidence="2 3">
    <name type="scientific">Schizopora paradoxa</name>
    <dbReference type="NCBI Taxonomy" id="27342"/>
    <lineage>
        <taxon>Eukaryota</taxon>
        <taxon>Fungi</taxon>
        <taxon>Dikarya</taxon>
        <taxon>Basidiomycota</taxon>
        <taxon>Agaricomycotina</taxon>
        <taxon>Agaricomycetes</taxon>
        <taxon>Hymenochaetales</taxon>
        <taxon>Schizoporaceae</taxon>
        <taxon>Schizopora</taxon>
    </lineage>
</organism>
<evidence type="ECO:0000313" key="2">
    <source>
        <dbReference type="EMBL" id="KLO04806.1"/>
    </source>
</evidence>